<dbReference type="Proteomes" id="UP001626593">
    <property type="component" value="Chromosome"/>
</dbReference>
<reference evidence="1 2" key="1">
    <citation type="submission" date="2023-12" db="EMBL/GenBank/DDBJ databases">
        <title>A. evansii MAY27, complete genome.</title>
        <authorList>
            <person name="Wang Y."/>
        </authorList>
    </citation>
    <scope>NUCLEOTIDE SEQUENCE [LARGE SCALE GENOMIC DNA]</scope>
    <source>
        <strain evidence="1 2">MAY27</strain>
    </source>
</reference>
<keyword evidence="2" id="KW-1185">Reference proteome</keyword>
<accession>A0ABZ1AX65</accession>
<dbReference type="RefSeq" id="WP_407280883.1">
    <property type="nucleotide sequence ID" value="NZ_CP141259.1"/>
</dbReference>
<evidence type="ECO:0000313" key="2">
    <source>
        <dbReference type="Proteomes" id="UP001626593"/>
    </source>
</evidence>
<organism evidence="1 2">
    <name type="scientific">Aromatoleum evansii</name>
    <name type="common">Azoarcus evansii</name>
    <dbReference type="NCBI Taxonomy" id="59406"/>
    <lineage>
        <taxon>Bacteria</taxon>
        <taxon>Pseudomonadati</taxon>
        <taxon>Pseudomonadota</taxon>
        <taxon>Betaproteobacteria</taxon>
        <taxon>Rhodocyclales</taxon>
        <taxon>Rhodocyclaceae</taxon>
        <taxon>Aromatoleum</taxon>
    </lineage>
</organism>
<gene>
    <name evidence="1" type="ORF">U5817_11895</name>
</gene>
<evidence type="ECO:0000313" key="1">
    <source>
        <dbReference type="EMBL" id="WRL48718.1"/>
    </source>
</evidence>
<protein>
    <submittedName>
        <fullName evidence="1">Uncharacterized protein</fullName>
    </submittedName>
</protein>
<proteinExistence type="predicted"/>
<name>A0ABZ1AX65_AROEV</name>
<sequence length="61" mass="6746">MRHLLESRNLLLRSGTLVDAALIATPPLAENREGKRYLMVTQTTEGATWARATNVHLGTDN</sequence>
<dbReference type="EMBL" id="CP141259">
    <property type="protein sequence ID" value="WRL48718.1"/>
    <property type="molecule type" value="Genomic_DNA"/>
</dbReference>